<feature type="domain" description="EamA" evidence="3">
    <location>
        <begin position="152"/>
        <end position="277"/>
    </location>
</feature>
<dbReference type="SUPFAM" id="SSF103481">
    <property type="entry name" value="Multidrug resistance efflux transporter EmrE"/>
    <property type="match status" value="2"/>
</dbReference>
<dbReference type="Pfam" id="PF00892">
    <property type="entry name" value="EamA"/>
    <property type="match status" value="2"/>
</dbReference>
<accession>A0ABQ4I262</accession>
<dbReference type="PANTHER" id="PTHR22911">
    <property type="entry name" value="ACYL-MALONYL CONDENSING ENZYME-RELATED"/>
    <property type="match status" value="1"/>
</dbReference>
<feature type="transmembrane region" description="Helical" evidence="2">
    <location>
        <begin position="31"/>
        <end position="55"/>
    </location>
</feature>
<dbReference type="RefSeq" id="WP_204012818.1">
    <property type="nucleotide sequence ID" value="NZ_BOOZ01000040.1"/>
</dbReference>
<dbReference type="InterPro" id="IPR037185">
    <property type="entry name" value="EmrE-like"/>
</dbReference>
<sequence>MTTAVLLALASAVSWGISDLLGGVRSRRLGVASVLLVSQVAALVLLTGNVAVLGARPPEPVHLMAAVGAGLSEVVGVAALYRGLATYRASVVAPVAACAPVVPIAVGVALGEVPGPFRFAGLALVVIGIVLAAHQRRATGGGGTGTAVAHGAVAAAGFGAFFVFMDLAGEGGIPWALVVSRFTAVIGILAFVLAVRARIEVPWRAVPSLVLIGALIIVADAAYTAATHLGHLSVVAVLSAFHPVVTIALAAAVLRERIDHIQRIGVAASLVGILAVTV</sequence>
<dbReference type="InterPro" id="IPR000620">
    <property type="entry name" value="EamA_dom"/>
</dbReference>
<protein>
    <recommendedName>
        <fullName evidence="3">EamA domain-containing protein</fullName>
    </recommendedName>
</protein>
<keyword evidence="5" id="KW-1185">Reference proteome</keyword>
<evidence type="ECO:0000256" key="2">
    <source>
        <dbReference type="SAM" id="Phobius"/>
    </source>
</evidence>
<dbReference type="Proteomes" id="UP000647017">
    <property type="component" value="Unassembled WGS sequence"/>
</dbReference>
<feature type="transmembrane region" description="Helical" evidence="2">
    <location>
        <begin position="6"/>
        <end position="24"/>
    </location>
</feature>
<proteinExistence type="inferred from homology"/>
<comment type="similarity">
    <text evidence="1">Belongs to the EamA transporter family.</text>
</comment>
<feature type="transmembrane region" description="Helical" evidence="2">
    <location>
        <begin position="61"/>
        <end position="84"/>
    </location>
</feature>
<feature type="transmembrane region" description="Helical" evidence="2">
    <location>
        <begin position="206"/>
        <end position="226"/>
    </location>
</feature>
<evidence type="ECO:0000313" key="5">
    <source>
        <dbReference type="Proteomes" id="UP000647017"/>
    </source>
</evidence>
<feature type="transmembrane region" description="Helical" evidence="2">
    <location>
        <begin position="91"/>
        <end position="111"/>
    </location>
</feature>
<evidence type="ECO:0000259" key="3">
    <source>
        <dbReference type="Pfam" id="PF00892"/>
    </source>
</evidence>
<evidence type="ECO:0000313" key="4">
    <source>
        <dbReference type="EMBL" id="GIJ11963.1"/>
    </source>
</evidence>
<comment type="caution">
    <text evidence="4">The sequence shown here is derived from an EMBL/GenBank/DDBJ whole genome shotgun (WGS) entry which is preliminary data.</text>
</comment>
<name>A0ABQ4I262_9ACTN</name>
<feature type="transmembrane region" description="Helical" evidence="2">
    <location>
        <begin position="117"/>
        <end position="134"/>
    </location>
</feature>
<evidence type="ECO:0000256" key="1">
    <source>
        <dbReference type="ARBA" id="ARBA00007362"/>
    </source>
</evidence>
<organism evidence="4 5">
    <name type="scientific">Micromonospora andamanensis</name>
    <dbReference type="NCBI Taxonomy" id="1287068"/>
    <lineage>
        <taxon>Bacteria</taxon>
        <taxon>Bacillati</taxon>
        <taxon>Actinomycetota</taxon>
        <taxon>Actinomycetes</taxon>
        <taxon>Micromonosporales</taxon>
        <taxon>Micromonosporaceae</taxon>
        <taxon>Micromonospora</taxon>
    </lineage>
</organism>
<gene>
    <name evidence="4" type="ORF">Van01_51770</name>
</gene>
<reference evidence="4 5" key="1">
    <citation type="submission" date="2021-01" db="EMBL/GenBank/DDBJ databases">
        <title>Whole genome shotgun sequence of Verrucosispora andamanensis NBRC 109075.</title>
        <authorList>
            <person name="Komaki H."/>
            <person name="Tamura T."/>
        </authorList>
    </citation>
    <scope>NUCLEOTIDE SEQUENCE [LARGE SCALE GENOMIC DNA]</scope>
    <source>
        <strain evidence="4 5">NBRC 109075</strain>
    </source>
</reference>
<feature type="domain" description="EamA" evidence="3">
    <location>
        <begin position="3"/>
        <end position="132"/>
    </location>
</feature>
<feature type="transmembrane region" description="Helical" evidence="2">
    <location>
        <begin position="232"/>
        <end position="254"/>
    </location>
</feature>
<keyword evidence="2" id="KW-1133">Transmembrane helix</keyword>
<feature type="transmembrane region" description="Helical" evidence="2">
    <location>
        <begin position="146"/>
        <end position="167"/>
    </location>
</feature>
<keyword evidence="2" id="KW-0472">Membrane</keyword>
<dbReference type="EMBL" id="BOOZ01000040">
    <property type="protein sequence ID" value="GIJ11963.1"/>
    <property type="molecule type" value="Genomic_DNA"/>
</dbReference>
<feature type="transmembrane region" description="Helical" evidence="2">
    <location>
        <begin position="173"/>
        <end position="194"/>
    </location>
</feature>
<keyword evidence="2" id="KW-0812">Transmembrane</keyword>